<accession>A0A168KMH5</accession>
<protein>
    <submittedName>
        <fullName evidence="3">Uncharacterized protein</fullName>
    </submittedName>
</protein>
<gene>
    <name evidence="3" type="ORF">MUCCIDRAFT_82949</name>
</gene>
<keyword evidence="1" id="KW-0175">Coiled coil</keyword>
<dbReference type="Proteomes" id="UP000077051">
    <property type="component" value="Unassembled WGS sequence"/>
</dbReference>
<keyword evidence="4" id="KW-1185">Reference proteome</keyword>
<evidence type="ECO:0000313" key="3">
    <source>
        <dbReference type="EMBL" id="OAD02558.1"/>
    </source>
</evidence>
<comment type="caution">
    <text evidence="3">The sequence shown here is derived from an EMBL/GenBank/DDBJ whole genome shotgun (WGS) entry which is preliminary data.</text>
</comment>
<dbReference type="VEuPathDB" id="FungiDB:MUCCIDRAFT_82949"/>
<evidence type="ECO:0000313" key="4">
    <source>
        <dbReference type="Proteomes" id="UP000077051"/>
    </source>
</evidence>
<reference evidence="3 4" key="1">
    <citation type="submission" date="2015-06" db="EMBL/GenBank/DDBJ databases">
        <title>Expansion of signal transduction pathways in fungi by whole-genome duplication.</title>
        <authorList>
            <consortium name="DOE Joint Genome Institute"/>
            <person name="Corrochano L.M."/>
            <person name="Kuo A."/>
            <person name="Marcet-Houben M."/>
            <person name="Polaino S."/>
            <person name="Salamov A."/>
            <person name="Villalobos J.M."/>
            <person name="Alvarez M.I."/>
            <person name="Avalos J."/>
            <person name="Benito E.P."/>
            <person name="Benoit I."/>
            <person name="Burger G."/>
            <person name="Camino L.P."/>
            <person name="Canovas D."/>
            <person name="Cerda-Olmedo E."/>
            <person name="Cheng J.-F."/>
            <person name="Dominguez A."/>
            <person name="Elias M."/>
            <person name="Eslava A.P."/>
            <person name="Glaser F."/>
            <person name="Grimwood J."/>
            <person name="Gutierrez G."/>
            <person name="Heitman J."/>
            <person name="Henrissat B."/>
            <person name="Iturriaga E.A."/>
            <person name="Lang B.F."/>
            <person name="Lavin J.L."/>
            <person name="Lee S."/>
            <person name="Li W."/>
            <person name="Lindquist E."/>
            <person name="Lopez-Garcia S."/>
            <person name="Luque E.M."/>
            <person name="Marcos A.T."/>
            <person name="Martin J."/>
            <person name="Mccluskey K."/>
            <person name="Medina H.R."/>
            <person name="Miralles-Duran A."/>
            <person name="Miyazaki A."/>
            <person name="Munoz-Torres E."/>
            <person name="Oguiza J.A."/>
            <person name="Ohm R."/>
            <person name="Olmedo M."/>
            <person name="Orejas M."/>
            <person name="Ortiz-Castellanos L."/>
            <person name="Pisabarro A.G."/>
            <person name="Rodriguez-Romero J."/>
            <person name="Ruiz-Herrera J."/>
            <person name="Ruiz-Vazquez R."/>
            <person name="Sanz C."/>
            <person name="Schackwitz W."/>
            <person name="Schmutz J."/>
            <person name="Shahriari M."/>
            <person name="Shelest E."/>
            <person name="Silva-Franco F."/>
            <person name="Soanes D."/>
            <person name="Syed K."/>
            <person name="Tagua V.G."/>
            <person name="Talbot N.J."/>
            <person name="Thon M."/>
            <person name="De Vries R.P."/>
            <person name="Wiebenga A."/>
            <person name="Yadav J.S."/>
            <person name="Braun E.L."/>
            <person name="Baker S."/>
            <person name="Garre V."/>
            <person name="Horwitz B."/>
            <person name="Torres-Martinez S."/>
            <person name="Idnurm A."/>
            <person name="Herrera-Estrella A."/>
            <person name="Gabaldon T."/>
            <person name="Grigoriev I.V."/>
        </authorList>
    </citation>
    <scope>NUCLEOTIDE SEQUENCE [LARGE SCALE GENOMIC DNA]</scope>
    <source>
        <strain evidence="3 4">CBS 277.49</strain>
    </source>
</reference>
<name>A0A168KMH5_MUCCL</name>
<dbReference type="AlphaFoldDB" id="A0A168KMH5"/>
<feature type="coiled-coil region" evidence="1">
    <location>
        <begin position="264"/>
        <end position="291"/>
    </location>
</feature>
<organism evidence="3 4">
    <name type="scientific">Mucor lusitanicus CBS 277.49</name>
    <dbReference type="NCBI Taxonomy" id="747725"/>
    <lineage>
        <taxon>Eukaryota</taxon>
        <taxon>Fungi</taxon>
        <taxon>Fungi incertae sedis</taxon>
        <taxon>Mucoromycota</taxon>
        <taxon>Mucoromycotina</taxon>
        <taxon>Mucoromycetes</taxon>
        <taxon>Mucorales</taxon>
        <taxon>Mucorineae</taxon>
        <taxon>Mucoraceae</taxon>
        <taxon>Mucor</taxon>
    </lineage>
</organism>
<feature type="compositionally biased region" description="Polar residues" evidence="2">
    <location>
        <begin position="342"/>
        <end position="351"/>
    </location>
</feature>
<feature type="region of interest" description="Disordered" evidence="2">
    <location>
        <begin position="342"/>
        <end position="361"/>
    </location>
</feature>
<proteinExistence type="predicted"/>
<evidence type="ECO:0000256" key="2">
    <source>
        <dbReference type="SAM" id="MobiDB-lite"/>
    </source>
</evidence>
<evidence type="ECO:0000256" key="1">
    <source>
        <dbReference type="SAM" id="Coils"/>
    </source>
</evidence>
<dbReference type="OrthoDB" id="2249691at2759"/>
<sequence length="361" mass="40954">MEAVVPLIFDNLDIILTVCFMLYPFLSVLWESYTVGATIHHQRVVESAAFQQLVTQVEQAANKIDQLQSETVAKNLLEKGQLDAMVRSNIALSREVEYLRNTVDEEQTAIKELAKFMYEKNRVTDALVMIASDHQRGMEVMNLDVLNLGGGYDNMFGEVNGAKRDILLVQESVAEVENSVKTNAETNHKQFKDVYTKLAQHQKSTDEFKAWVEGELKMLISDPPAGDVNQDIIALKVDLKHTREYIGVMRDNFMNKSCDCSAKMERIEGMLKDQKTTIKDMLEDYNEFKDDFYLIERVSGNAVDKVLADARQLFVTKEEIQTAFKDIHENIIAAKCNCNSANSQHQQQESDPNPEGMVVDP</sequence>
<dbReference type="EMBL" id="AMYB01000005">
    <property type="protein sequence ID" value="OAD02558.1"/>
    <property type="molecule type" value="Genomic_DNA"/>
</dbReference>